<keyword evidence="2" id="KW-1185">Reference proteome</keyword>
<name>B5Y3W0_PHATC</name>
<sequence>MDVAMDEETKSNLLMLLSSLCCKLIPEKYDYGSPSLAGNTEDMTDSDEADPHRIHREGSLYNVNPSNMWMSARQLRSKPSMILLDDYEKVPTELSDNMKFVTDPTLDTGEPGLLYYSEDAFYDQNHSPEYALTLNEDIYQRLFNEIFTAKQVPCGLYFCCHGGDGAHTGVSHDDYVDIRVAWSIMSVVLVAMACIEIMA</sequence>
<gene>
    <name evidence="1" type="ORF">PHATR_46819</name>
</gene>
<organism evidence="1 2">
    <name type="scientific">Phaeodactylum tricornutum (strain CCAP 1055/1)</name>
    <dbReference type="NCBI Taxonomy" id="556484"/>
    <lineage>
        <taxon>Eukaryota</taxon>
        <taxon>Sar</taxon>
        <taxon>Stramenopiles</taxon>
        <taxon>Ochrophyta</taxon>
        <taxon>Bacillariophyta</taxon>
        <taxon>Bacillariophyceae</taxon>
        <taxon>Bacillariophycidae</taxon>
        <taxon>Naviculales</taxon>
        <taxon>Phaeodactylaceae</taxon>
        <taxon>Phaeodactylum</taxon>
    </lineage>
</organism>
<reference evidence="2" key="2">
    <citation type="submission" date="2008-08" db="EMBL/GenBank/DDBJ databases">
        <authorList>
            <consortium name="Diatom Consortium"/>
            <person name="Grigoriev I."/>
            <person name="Grimwood J."/>
            <person name="Kuo A."/>
            <person name="Otillar R.P."/>
            <person name="Salamov A."/>
            <person name="Detter J.C."/>
            <person name="Lindquist E."/>
            <person name="Shapiro H."/>
            <person name="Lucas S."/>
            <person name="Glavina del Rio T."/>
            <person name="Pitluck S."/>
            <person name="Rokhsar D."/>
            <person name="Bowler C."/>
        </authorList>
    </citation>
    <scope>GENOME REANNOTATION</scope>
    <source>
        <strain evidence="2">CCAP 1055/1</strain>
    </source>
</reference>
<proteinExistence type="predicted"/>
<dbReference type="Proteomes" id="UP000000759">
    <property type="component" value="Chromosome 11"/>
</dbReference>
<dbReference type="GeneID" id="7204677"/>
<dbReference type="PaxDb" id="2850-Phatr46819"/>
<dbReference type="EMBL" id="CP001141">
    <property type="protein sequence ID" value="ACI65378.1"/>
    <property type="molecule type" value="Genomic_DNA"/>
</dbReference>
<dbReference type="AlphaFoldDB" id="B5Y3W0"/>
<evidence type="ECO:0000313" key="1">
    <source>
        <dbReference type="EMBL" id="ACI65378.1"/>
    </source>
</evidence>
<dbReference type="RefSeq" id="XP_002185908.1">
    <property type="nucleotide sequence ID" value="XM_002185872.1"/>
</dbReference>
<dbReference type="HOGENOM" id="CLU_1463973_0_0_1"/>
<evidence type="ECO:0000313" key="2">
    <source>
        <dbReference type="Proteomes" id="UP000000759"/>
    </source>
</evidence>
<accession>B5Y3W0</accession>
<dbReference type="OrthoDB" id="44123at2759"/>
<dbReference type="InParanoid" id="B5Y3W0"/>
<reference evidence="1 2" key="1">
    <citation type="journal article" date="2008" name="Nature">
        <title>The Phaeodactylum genome reveals the evolutionary history of diatom genomes.</title>
        <authorList>
            <person name="Bowler C."/>
            <person name="Allen A.E."/>
            <person name="Badger J.H."/>
            <person name="Grimwood J."/>
            <person name="Jabbari K."/>
            <person name="Kuo A."/>
            <person name="Maheswari U."/>
            <person name="Martens C."/>
            <person name="Maumus F."/>
            <person name="Otillar R.P."/>
            <person name="Rayko E."/>
            <person name="Salamov A."/>
            <person name="Vandepoele K."/>
            <person name="Beszteri B."/>
            <person name="Gruber A."/>
            <person name="Heijde M."/>
            <person name="Katinka M."/>
            <person name="Mock T."/>
            <person name="Valentin K."/>
            <person name="Verret F."/>
            <person name="Berges J.A."/>
            <person name="Brownlee C."/>
            <person name="Cadoret J.P."/>
            <person name="Chiovitti A."/>
            <person name="Choi C.J."/>
            <person name="Coesel S."/>
            <person name="De Martino A."/>
            <person name="Detter J.C."/>
            <person name="Durkin C."/>
            <person name="Falciatore A."/>
            <person name="Fournet J."/>
            <person name="Haruta M."/>
            <person name="Huysman M.J."/>
            <person name="Jenkins B.D."/>
            <person name="Jiroutova K."/>
            <person name="Jorgensen R.E."/>
            <person name="Joubert Y."/>
            <person name="Kaplan A."/>
            <person name="Kroger N."/>
            <person name="Kroth P.G."/>
            <person name="La Roche J."/>
            <person name="Lindquist E."/>
            <person name="Lommer M."/>
            <person name="Martin-Jezequel V."/>
            <person name="Lopez P.J."/>
            <person name="Lucas S."/>
            <person name="Mangogna M."/>
            <person name="McGinnis K."/>
            <person name="Medlin L.K."/>
            <person name="Montsant A."/>
            <person name="Oudot-Le Secq M.P."/>
            <person name="Napoli C."/>
            <person name="Obornik M."/>
            <person name="Parker M.S."/>
            <person name="Petit J.L."/>
            <person name="Porcel B.M."/>
            <person name="Poulsen N."/>
            <person name="Robison M."/>
            <person name="Rychlewski L."/>
            <person name="Rynearson T.A."/>
            <person name="Schmutz J."/>
            <person name="Shapiro H."/>
            <person name="Siaut M."/>
            <person name="Stanley M."/>
            <person name="Sussman M.R."/>
            <person name="Taylor A.R."/>
            <person name="Vardi A."/>
            <person name="von Dassow P."/>
            <person name="Vyverman W."/>
            <person name="Willis A."/>
            <person name="Wyrwicz L.S."/>
            <person name="Rokhsar D.S."/>
            <person name="Weissenbach J."/>
            <person name="Armbrust E.V."/>
            <person name="Green B.R."/>
            <person name="Van de Peer Y."/>
            <person name="Grigoriev I.V."/>
        </authorList>
    </citation>
    <scope>NUCLEOTIDE SEQUENCE [LARGE SCALE GENOMIC DNA]</scope>
    <source>
        <strain evidence="1 2">CCAP 1055/1</strain>
    </source>
</reference>
<dbReference type="KEGG" id="pti:PHATR_46819"/>
<protein>
    <submittedName>
        <fullName evidence="1">Uncharacterized protein</fullName>
    </submittedName>
</protein>